<dbReference type="KEGG" id="scw:TU94_00070"/>
<dbReference type="HOGENOM" id="CLU_543818_0_0_11"/>
<dbReference type="EMBL" id="CP010849">
    <property type="protein sequence ID" value="AJP00198.1"/>
    <property type="molecule type" value="Genomic_DNA"/>
</dbReference>
<dbReference type="OrthoDB" id="140186at2"/>
<keyword evidence="3" id="KW-1185">Reference proteome</keyword>
<evidence type="ECO:0000313" key="2">
    <source>
        <dbReference type="EMBL" id="AJP00198.1"/>
    </source>
</evidence>
<gene>
    <name evidence="2" type="ORF">TU94_00070</name>
</gene>
<name>A0A0C5FRA9_9ACTN</name>
<feature type="region of interest" description="Disordered" evidence="1">
    <location>
        <begin position="458"/>
        <end position="484"/>
    </location>
</feature>
<evidence type="ECO:0000313" key="3">
    <source>
        <dbReference type="Proteomes" id="UP000032234"/>
    </source>
</evidence>
<dbReference type="STRING" id="477245.TU94_00070"/>
<feature type="region of interest" description="Disordered" evidence="1">
    <location>
        <begin position="360"/>
        <end position="381"/>
    </location>
</feature>
<dbReference type="PATRIC" id="fig|477245.3.peg.17"/>
<organism evidence="2 3">
    <name type="scientific">Streptomyces cyaneogriseus subsp. noncyanogenus</name>
    <dbReference type="NCBI Taxonomy" id="477245"/>
    <lineage>
        <taxon>Bacteria</taxon>
        <taxon>Bacillati</taxon>
        <taxon>Actinomycetota</taxon>
        <taxon>Actinomycetes</taxon>
        <taxon>Kitasatosporales</taxon>
        <taxon>Streptomycetaceae</taxon>
        <taxon>Streptomyces</taxon>
    </lineage>
</organism>
<sequence length="484" mass="53500">MSLLTTLQQARAAQTQYAQPLSRLRYLHVADQPMLILPLNRPGETARPLAVMAGSDPSSPQLFLAPPGDDDRFLAVLAEHLHAYIHSFQHATRIRPAKGEQPERREYLDAPQLVVTGTASVYYLKTLGRALRYRPIPEGTDPATSVSHLGRWLTFFTERAEYASSSLLLNLTSLLSTHWATGQSALEDAHLAPLMAWIFPPHGRTGHQAALTVENPLQHPPDGPTIDPSFETAQLTSLFADLKSARGSRREHHVTRLREALESYLTPTWNLAWEALSTLRGMPPIPSTTTRWDTDIRRFTAHSDHLDAGGPPQPKQDDAVTAAVRLAELEHAAASLEAARALEDTFVMAERRTTGEAFSGTVTHTEPDRKIKPQGPRQRAKRRPLLTVRTTDPVRLEPNRLLAGPHDPAVHMAVCDITYTSDATEIVLEVRTRVSSPHSVPAVGTTLLLTTAPDHFRRPQFPGRDQIPWTHTGPVLGAPKEEQA</sequence>
<protein>
    <submittedName>
        <fullName evidence="2">Uncharacterized protein</fullName>
    </submittedName>
</protein>
<proteinExistence type="predicted"/>
<dbReference type="AlphaFoldDB" id="A0A0C5FRA9"/>
<reference evidence="2 3" key="1">
    <citation type="submission" date="2015-02" db="EMBL/GenBank/DDBJ databases">
        <title>Genome sequence of thermotolerant Streptomyces cyaneogriseus subsp. Noncyanogenus NMWT1, the producer of nematocidal antibiotics nemadectin.</title>
        <authorList>
            <person name="Wang H."/>
            <person name="Li C."/>
            <person name="Xiang W."/>
            <person name="Wang X."/>
        </authorList>
    </citation>
    <scope>NUCLEOTIDE SEQUENCE [LARGE SCALE GENOMIC DNA]</scope>
    <source>
        <strain evidence="2 3">NMWT 1</strain>
    </source>
</reference>
<dbReference type="Proteomes" id="UP000032234">
    <property type="component" value="Chromosome"/>
</dbReference>
<accession>A0A0C5FRA9</accession>
<evidence type="ECO:0000256" key="1">
    <source>
        <dbReference type="SAM" id="MobiDB-lite"/>
    </source>
</evidence>
<dbReference type="RefSeq" id="WP_044377938.1">
    <property type="nucleotide sequence ID" value="NZ_CP010849.1"/>
</dbReference>